<evidence type="ECO:0000256" key="1">
    <source>
        <dbReference type="SAM" id="Phobius"/>
    </source>
</evidence>
<feature type="transmembrane region" description="Helical" evidence="1">
    <location>
        <begin position="31"/>
        <end position="52"/>
    </location>
</feature>
<keyword evidence="1" id="KW-1133">Transmembrane helix</keyword>
<dbReference type="EMBL" id="CM007652">
    <property type="protein sequence ID" value="ONI23326.1"/>
    <property type="molecule type" value="Genomic_DNA"/>
</dbReference>
<dbReference type="Proteomes" id="UP000006882">
    <property type="component" value="Chromosome G2"/>
</dbReference>
<keyword evidence="3" id="KW-1185">Reference proteome</keyword>
<sequence>MHKRAKTINECNQSSLGSAIPKREKKSHCKIILNIMFICVSWITCTELQQILSKIRDWSIETPTLTVGFSQYGVPKG</sequence>
<keyword evidence="1" id="KW-0472">Membrane</keyword>
<reference evidence="2 3" key="1">
    <citation type="journal article" date="2013" name="Nat. Genet.">
        <title>The high-quality draft genome of peach (Prunus persica) identifies unique patterns of genetic diversity, domestication and genome evolution.</title>
        <authorList>
            <consortium name="International Peach Genome Initiative"/>
            <person name="Verde I."/>
            <person name="Abbott A.G."/>
            <person name="Scalabrin S."/>
            <person name="Jung S."/>
            <person name="Shu S."/>
            <person name="Marroni F."/>
            <person name="Zhebentyayeva T."/>
            <person name="Dettori M.T."/>
            <person name="Grimwood J."/>
            <person name="Cattonaro F."/>
            <person name="Zuccolo A."/>
            <person name="Rossini L."/>
            <person name="Jenkins J."/>
            <person name="Vendramin E."/>
            <person name="Meisel L.A."/>
            <person name="Decroocq V."/>
            <person name="Sosinski B."/>
            <person name="Prochnik S."/>
            <person name="Mitros T."/>
            <person name="Policriti A."/>
            <person name="Cipriani G."/>
            <person name="Dondini L."/>
            <person name="Ficklin S."/>
            <person name="Goodstein D.M."/>
            <person name="Xuan P."/>
            <person name="Del Fabbro C."/>
            <person name="Aramini V."/>
            <person name="Copetti D."/>
            <person name="Gonzalez S."/>
            <person name="Horner D.S."/>
            <person name="Falchi R."/>
            <person name="Lucas S."/>
            <person name="Mica E."/>
            <person name="Maldonado J."/>
            <person name="Lazzari B."/>
            <person name="Bielenberg D."/>
            <person name="Pirona R."/>
            <person name="Miculan M."/>
            <person name="Barakat A."/>
            <person name="Testolin R."/>
            <person name="Stella A."/>
            <person name="Tartarini S."/>
            <person name="Tonutti P."/>
            <person name="Arus P."/>
            <person name="Orellana A."/>
            <person name="Wells C."/>
            <person name="Main D."/>
            <person name="Vizzotto G."/>
            <person name="Silva H."/>
            <person name="Salamini F."/>
            <person name="Schmutz J."/>
            <person name="Morgante M."/>
            <person name="Rokhsar D.S."/>
        </authorList>
    </citation>
    <scope>NUCLEOTIDE SEQUENCE [LARGE SCALE GENOMIC DNA]</scope>
    <source>
        <strain evidence="3">cv. Nemared</strain>
    </source>
</reference>
<protein>
    <submittedName>
        <fullName evidence="2">Uncharacterized protein</fullName>
    </submittedName>
</protein>
<accession>A0A251QHL0</accession>
<evidence type="ECO:0000313" key="3">
    <source>
        <dbReference type="Proteomes" id="UP000006882"/>
    </source>
</evidence>
<evidence type="ECO:0000313" key="2">
    <source>
        <dbReference type="EMBL" id="ONI23326.1"/>
    </source>
</evidence>
<gene>
    <name evidence="2" type="ORF">PRUPE_2G182500</name>
</gene>
<dbReference type="AlphaFoldDB" id="A0A251QHL0"/>
<proteinExistence type="predicted"/>
<organism evidence="2 3">
    <name type="scientific">Prunus persica</name>
    <name type="common">Peach</name>
    <name type="synonym">Amygdalus persica</name>
    <dbReference type="NCBI Taxonomy" id="3760"/>
    <lineage>
        <taxon>Eukaryota</taxon>
        <taxon>Viridiplantae</taxon>
        <taxon>Streptophyta</taxon>
        <taxon>Embryophyta</taxon>
        <taxon>Tracheophyta</taxon>
        <taxon>Spermatophyta</taxon>
        <taxon>Magnoliopsida</taxon>
        <taxon>eudicotyledons</taxon>
        <taxon>Gunneridae</taxon>
        <taxon>Pentapetalae</taxon>
        <taxon>rosids</taxon>
        <taxon>fabids</taxon>
        <taxon>Rosales</taxon>
        <taxon>Rosaceae</taxon>
        <taxon>Amygdaloideae</taxon>
        <taxon>Amygdaleae</taxon>
        <taxon>Prunus</taxon>
    </lineage>
</organism>
<dbReference type="Gramene" id="ONI23326">
    <property type="protein sequence ID" value="ONI23326"/>
    <property type="gene ID" value="PRUPE_2G182500"/>
</dbReference>
<keyword evidence="1" id="KW-0812">Transmembrane</keyword>
<name>A0A251QHL0_PRUPE</name>